<dbReference type="Pfam" id="PF07679">
    <property type="entry name" value="I-set"/>
    <property type="match status" value="1"/>
</dbReference>
<keyword evidence="1" id="KW-0245">EGF-like domain</keyword>
<feature type="disulfide bond" evidence="1">
    <location>
        <begin position="101"/>
        <end position="111"/>
    </location>
</feature>
<sequence>MEIEEGFLLSLKCRVEGDSNPKIHWFKDGVPINSNHNPNADITVAFQKSQLRIKNMRLSDSGNYSCLGASETSRMSRWVYVTVLPKTDERKVADEKAYNVCPINMCNVGKCLVINNQPVCRCPPSHTGSNCSQLLVHPSSSASRSTTKSATMEKDFILDQTQGSNRTPSSLTGVMDDYFDRCDLQEFKHSPECAQVNSHFYAFIGTAIACSVIILLLGSCLGYIRRRKILNRQNQLQPTRSNGDTHLDNTSGEAVFSKNVEFHQKLPRNENSELDTSLFTRLTSGLVTPTMMMTSRTTKVDSTATRLGSAMHLSKTNSVSPILNAVHPHPPPSSPPAAYVVLTSTQSINQPLQLHPIAEFVMPSSLIGTSSTNPIHESSPSRLRTQLNLSTQAHAEIENTHRMEYDHMLDTTSQVFQRFHQTNAYPNPAEVGAVFECSQTPVSPTTTPSCTQQIFVQIPNLPAPIFFDNQTDQSTALIGNVLTESQSSFPTTQLAIDLYGNSNHSSSPGTHTGTALLIDSNQLCTTQGGKFLMDSPANPDCVPQTKIKGGQDKARNAESYFITFQSHGQVVLPAKSNTFHLPDLT</sequence>
<proteinExistence type="predicted"/>
<evidence type="ECO:0000313" key="6">
    <source>
        <dbReference type="Proteomes" id="UP000699462"/>
    </source>
</evidence>
<feature type="domain" description="Ig-like" evidence="4">
    <location>
        <begin position="1"/>
        <end position="76"/>
    </location>
</feature>
<gene>
    <name evidence="5" type="ORF">P879_00221</name>
</gene>
<dbReference type="InterPro" id="IPR007110">
    <property type="entry name" value="Ig-like_dom"/>
</dbReference>
<comment type="caution">
    <text evidence="1">Lacks conserved residue(s) required for the propagation of feature annotation.</text>
</comment>
<dbReference type="Gene3D" id="2.10.25.10">
    <property type="entry name" value="Laminin"/>
    <property type="match status" value="1"/>
</dbReference>
<dbReference type="Gene3D" id="2.60.40.10">
    <property type="entry name" value="Immunoglobulins"/>
    <property type="match status" value="1"/>
</dbReference>
<dbReference type="InterPro" id="IPR003598">
    <property type="entry name" value="Ig_sub2"/>
</dbReference>
<dbReference type="InterPro" id="IPR036179">
    <property type="entry name" value="Ig-like_dom_sf"/>
</dbReference>
<accession>A0A8T0DT47</accession>
<keyword evidence="2" id="KW-0812">Transmembrane</keyword>
<dbReference type="InterPro" id="IPR013098">
    <property type="entry name" value="Ig_I-set"/>
</dbReference>
<dbReference type="SUPFAM" id="SSF57196">
    <property type="entry name" value="EGF/Laminin"/>
    <property type="match status" value="1"/>
</dbReference>
<evidence type="ECO:0000256" key="2">
    <source>
        <dbReference type="SAM" id="Phobius"/>
    </source>
</evidence>
<dbReference type="EMBL" id="JTDF01000717">
    <property type="protein sequence ID" value="KAF8571079.1"/>
    <property type="molecule type" value="Genomic_DNA"/>
</dbReference>
<evidence type="ECO:0008006" key="7">
    <source>
        <dbReference type="Google" id="ProtNLM"/>
    </source>
</evidence>
<dbReference type="InterPro" id="IPR000742">
    <property type="entry name" value="EGF"/>
</dbReference>
<comment type="caution">
    <text evidence="5">The sequence shown here is derived from an EMBL/GenBank/DDBJ whole genome shotgun (WGS) entry which is preliminary data.</text>
</comment>
<dbReference type="SMART" id="SM00409">
    <property type="entry name" value="IG"/>
    <property type="match status" value="1"/>
</dbReference>
<keyword evidence="1" id="KW-1015">Disulfide bond</keyword>
<keyword evidence="6" id="KW-1185">Reference proteome</keyword>
<organism evidence="5 6">
    <name type="scientific">Paragonimus westermani</name>
    <dbReference type="NCBI Taxonomy" id="34504"/>
    <lineage>
        <taxon>Eukaryota</taxon>
        <taxon>Metazoa</taxon>
        <taxon>Spiralia</taxon>
        <taxon>Lophotrochozoa</taxon>
        <taxon>Platyhelminthes</taxon>
        <taxon>Trematoda</taxon>
        <taxon>Digenea</taxon>
        <taxon>Plagiorchiida</taxon>
        <taxon>Troglotremata</taxon>
        <taxon>Troglotrematidae</taxon>
        <taxon>Paragonimus</taxon>
    </lineage>
</organism>
<feature type="domain" description="EGF-like" evidence="3">
    <location>
        <begin position="97"/>
        <end position="132"/>
    </location>
</feature>
<dbReference type="SUPFAM" id="SSF48726">
    <property type="entry name" value="Immunoglobulin"/>
    <property type="match status" value="1"/>
</dbReference>
<evidence type="ECO:0000256" key="1">
    <source>
        <dbReference type="PROSITE-ProRule" id="PRU00076"/>
    </source>
</evidence>
<name>A0A8T0DT47_9TREM</name>
<feature type="transmembrane region" description="Helical" evidence="2">
    <location>
        <begin position="200"/>
        <end position="224"/>
    </location>
</feature>
<dbReference type="InterPro" id="IPR003599">
    <property type="entry name" value="Ig_sub"/>
</dbReference>
<dbReference type="SMART" id="SM00408">
    <property type="entry name" value="IGc2"/>
    <property type="match status" value="1"/>
</dbReference>
<dbReference type="Proteomes" id="UP000699462">
    <property type="component" value="Unassembled WGS sequence"/>
</dbReference>
<dbReference type="PROSITE" id="PS50026">
    <property type="entry name" value="EGF_3"/>
    <property type="match status" value="1"/>
</dbReference>
<dbReference type="AlphaFoldDB" id="A0A8T0DT47"/>
<evidence type="ECO:0000259" key="4">
    <source>
        <dbReference type="PROSITE" id="PS50835"/>
    </source>
</evidence>
<protein>
    <recommendedName>
        <fullName evidence="7">Ig-like domain-containing protein</fullName>
    </recommendedName>
</protein>
<keyword evidence="2" id="KW-1133">Transmembrane helix</keyword>
<dbReference type="InterPro" id="IPR013783">
    <property type="entry name" value="Ig-like_fold"/>
</dbReference>
<reference evidence="5 6" key="1">
    <citation type="submission" date="2019-07" db="EMBL/GenBank/DDBJ databases">
        <title>Annotation for the trematode Paragonimus westermani.</title>
        <authorList>
            <person name="Choi Y.-J."/>
        </authorList>
    </citation>
    <scope>NUCLEOTIDE SEQUENCE [LARGE SCALE GENOMIC DNA]</scope>
    <source>
        <strain evidence="5">180907_Pwestermani</strain>
    </source>
</reference>
<evidence type="ECO:0000313" key="5">
    <source>
        <dbReference type="EMBL" id="KAF8571079.1"/>
    </source>
</evidence>
<dbReference type="PROSITE" id="PS00022">
    <property type="entry name" value="EGF_1"/>
    <property type="match status" value="1"/>
</dbReference>
<feature type="disulfide bond" evidence="1">
    <location>
        <begin position="122"/>
        <end position="131"/>
    </location>
</feature>
<dbReference type="OrthoDB" id="428111at2759"/>
<dbReference type="CDD" id="cd00096">
    <property type="entry name" value="Ig"/>
    <property type="match status" value="1"/>
</dbReference>
<evidence type="ECO:0000259" key="3">
    <source>
        <dbReference type="PROSITE" id="PS50026"/>
    </source>
</evidence>
<dbReference type="PROSITE" id="PS50835">
    <property type="entry name" value="IG_LIKE"/>
    <property type="match status" value="1"/>
</dbReference>
<keyword evidence="2" id="KW-0472">Membrane</keyword>